<evidence type="ECO:0000256" key="12">
    <source>
        <dbReference type="ARBA" id="ARBA00023133"/>
    </source>
</evidence>
<keyword evidence="6" id="KW-0150">Chloroplast</keyword>
<dbReference type="GO" id="GO:0004729">
    <property type="term" value="F:oxygen-dependent protoporphyrinogen oxidase activity"/>
    <property type="evidence" value="ECO:0007669"/>
    <property type="project" value="UniProtKB-UniRule"/>
</dbReference>
<dbReference type="GO" id="GO:0009507">
    <property type="term" value="C:chloroplast"/>
    <property type="evidence" value="ECO:0007669"/>
    <property type="project" value="UniProtKB-SubCell"/>
</dbReference>
<dbReference type="AlphaFoldDB" id="B8CG99"/>
<protein>
    <recommendedName>
        <fullName evidence="5 15">Protoporphyrinogen oxidase</fullName>
        <ecNumber evidence="5 15">1.3.3.4</ecNumber>
    </recommendedName>
</protein>
<dbReference type="eggNOG" id="KOG1276">
    <property type="taxonomic scope" value="Eukaryota"/>
</dbReference>
<comment type="pathway">
    <text evidence="3 15">Porphyrin-containing compound metabolism; protoporphyrin-IX biosynthesis; protoporphyrin-IX from protoporphyrinogen-IX: step 1/1.</text>
</comment>
<dbReference type="Pfam" id="PF01593">
    <property type="entry name" value="Amino_oxidase"/>
    <property type="match status" value="1"/>
</dbReference>
<sequence>DCLVIGGGISGSTLAHNLHSTHSLNILLAEARDYLGGNVQSVQHTDDDGTFIYEKGPNSFATQPSIVRISHELGIEEELVFADESLPPWVNHNGKLHPLPKGKGGKGPKGQIELFGLAGDLLSWPGKIRAGIGAFVGHPAPPTDREETIQDWVTRILGEEVFYRIIDPFVSGVYAGDPNTLSMKAALPKISRIEQYSYDIDWNKFGAIFYGGLARQVELTKERKADPPDANWVDFEYGNPGSYKKGLSTLPNAIKEELGEKVKLEWSLKKVEKVDGGYVATFDTPNGEEKVNAKTVVSTMPTHAIGSILEPVLPGSTDLFSQKGIYYPPVAAVTLAYPKSAFKDVELDNEFGNLKDLPGFGSLNPRTEGVRTLGTLWSSSLFPERCPSDYNILLNYIGGSRDPAIGTMEEKDIIDAVDIDLRKVLLDSTAPPPKVLGLKVWPTAIPQYELGHLEILQELEAMEKKVEGGGIWICGNYRSGVAFPDCVTFGYEHAQVVKDYLD</sequence>
<proteinExistence type="inferred from homology"/>
<evidence type="ECO:0000256" key="5">
    <source>
        <dbReference type="ARBA" id="ARBA00012867"/>
    </source>
</evidence>
<comment type="cofactor">
    <cofactor evidence="15">
        <name>FAD</name>
        <dbReference type="ChEBI" id="CHEBI:57692"/>
    </cofactor>
    <text evidence="15">Binds 1 FAD per subunit.</text>
</comment>
<keyword evidence="12 15" id="KW-0350">Heme biosynthesis</keyword>
<dbReference type="InterPro" id="IPR036188">
    <property type="entry name" value="FAD/NAD-bd_sf"/>
</dbReference>
<dbReference type="SUPFAM" id="SSF54373">
    <property type="entry name" value="FAD-linked reductases, C-terminal domain"/>
    <property type="match status" value="1"/>
</dbReference>
<comment type="subcellular location">
    <subcellularLocation>
        <location evidence="15">Mitochondrion inner membrane</location>
    </subcellularLocation>
    <subcellularLocation>
        <location evidence="2">Plastid</location>
        <location evidence="2">Chloroplast</location>
    </subcellularLocation>
</comment>
<evidence type="ECO:0000256" key="4">
    <source>
        <dbReference type="ARBA" id="ARBA00010551"/>
    </source>
</evidence>
<dbReference type="Gene3D" id="1.10.3110.10">
    <property type="entry name" value="protoporphyrinogen ix oxidase, domain 3"/>
    <property type="match status" value="1"/>
</dbReference>
<accession>B8CG99</accession>
<dbReference type="RefSeq" id="XP_002295228.1">
    <property type="nucleotide sequence ID" value="XM_002295192.1"/>
</dbReference>
<organism evidence="17 18">
    <name type="scientific">Thalassiosira pseudonana</name>
    <name type="common">Marine diatom</name>
    <name type="synonym">Cyclotella nana</name>
    <dbReference type="NCBI Taxonomy" id="35128"/>
    <lineage>
        <taxon>Eukaryota</taxon>
        <taxon>Sar</taxon>
        <taxon>Stramenopiles</taxon>
        <taxon>Ochrophyta</taxon>
        <taxon>Bacillariophyta</taxon>
        <taxon>Coscinodiscophyceae</taxon>
        <taxon>Thalassiosirophycidae</taxon>
        <taxon>Thalassiosirales</taxon>
        <taxon>Thalassiosiraceae</taxon>
        <taxon>Thalassiosira</taxon>
    </lineage>
</organism>
<dbReference type="GO" id="GO:0016491">
    <property type="term" value="F:oxidoreductase activity"/>
    <property type="evidence" value="ECO:0000318"/>
    <property type="project" value="GO_Central"/>
</dbReference>
<feature type="domain" description="Amine oxidase" evidence="16">
    <location>
        <begin position="10"/>
        <end position="497"/>
    </location>
</feature>
<dbReference type="KEGG" id="tps:THAPSDRAFT_264901"/>
<dbReference type="SUPFAM" id="SSF51905">
    <property type="entry name" value="FAD/NAD(P)-binding domain"/>
    <property type="match status" value="1"/>
</dbReference>
<dbReference type="EMBL" id="CM000654">
    <property type="protein sequence ID" value="EED87532.1"/>
    <property type="molecule type" value="Genomic_DNA"/>
</dbReference>
<dbReference type="GO" id="GO:0005743">
    <property type="term" value="C:mitochondrial inner membrane"/>
    <property type="evidence" value="ECO:0007669"/>
    <property type="project" value="UniProtKB-SubCell"/>
</dbReference>
<dbReference type="OMA" id="WFDQWFG"/>
<evidence type="ECO:0000256" key="10">
    <source>
        <dbReference type="ARBA" id="ARBA00022946"/>
    </source>
</evidence>
<dbReference type="InterPro" id="IPR002937">
    <property type="entry name" value="Amino_oxidase"/>
</dbReference>
<dbReference type="FunFam" id="1.10.3110.10:FF:000002">
    <property type="entry name" value="Protoporphyrinogen oxidase"/>
    <property type="match status" value="1"/>
</dbReference>
<evidence type="ECO:0000259" key="16">
    <source>
        <dbReference type="Pfam" id="PF01593"/>
    </source>
</evidence>
<keyword evidence="10" id="KW-0809">Transit peptide</keyword>
<keyword evidence="18" id="KW-1185">Reference proteome</keyword>
<evidence type="ECO:0000256" key="14">
    <source>
        <dbReference type="ARBA" id="ARBA00047554"/>
    </source>
</evidence>
<evidence type="ECO:0000313" key="17">
    <source>
        <dbReference type="EMBL" id="EED87532.1"/>
    </source>
</evidence>
<dbReference type="PANTHER" id="PTHR42923">
    <property type="entry name" value="PROTOPORPHYRINOGEN OXIDASE"/>
    <property type="match status" value="1"/>
</dbReference>
<dbReference type="InterPro" id="IPR004572">
    <property type="entry name" value="Protoporphyrinogen_oxidase"/>
</dbReference>
<evidence type="ECO:0000256" key="2">
    <source>
        <dbReference type="ARBA" id="ARBA00004229"/>
    </source>
</evidence>
<dbReference type="Gene3D" id="3.90.660.20">
    <property type="entry name" value="Protoporphyrinogen oxidase, mitochondrial, domain 2"/>
    <property type="match status" value="1"/>
</dbReference>
<dbReference type="STRING" id="35128.B8CG99"/>
<comment type="function">
    <text evidence="1 15">Catalyzes the 6-electron oxidation of protoporphyrinogen-IX to form protoporphyrin-IX.</text>
</comment>
<feature type="non-terminal residue" evidence="17">
    <location>
        <position position="1"/>
    </location>
</feature>
<keyword evidence="13 15" id="KW-0627">Porphyrin biosynthesis</keyword>
<evidence type="ECO:0000313" key="18">
    <source>
        <dbReference type="Proteomes" id="UP000001449"/>
    </source>
</evidence>
<keyword evidence="8" id="KW-0934">Plastid</keyword>
<dbReference type="HOGENOM" id="CLU_009629_3_0_1"/>
<evidence type="ECO:0000256" key="1">
    <source>
        <dbReference type="ARBA" id="ARBA00002600"/>
    </source>
</evidence>
<dbReference type="Proteomes" id="UP000001449">
    <property type="component" value="Chromosome 23"/>
</dbReference>
<dbReference type="InParanoid" id="B8CG99"/>
<dbReference type="UniPathway" id="UPA00251">
    <property type="reaction ID" value="UER00324"/>
</dbReference>
<dbReference type="GeneID" id="7442648"/>
<name>B8CG99_THAPS</name>
<evidence type="ECO:0000256" key="15">
    <source>
        <dbReference type="RuleBase" id="RU367069"/>
    </source>
</evidence>
<reference evidence="17 18" key="2">
    <citation type="journal article" date="2008" name="Nature">
        <title>The Phaeodactylum genome reveals the evolutionary history of diatom genomes.</title>
        <authorList>
            <person name="Bowler C."/>
            <person name="Allen A.E."/>
            <person name="Badger J.H."/>
            <person name="Grimwood J."/>
            <person name="Jabbari K."/>
            <person name="Kuo A."/>
            <person name="Maheswari U."/>
            <person name="Martens C."/>
            <person name="Maumus F."/>
            <person name="Otillar R.P."/>
            <person name="Rayko E."/>
            <person name="Salamov A."/>
            <person name="Vandepoele K."/>
            <person name="Beszteri B."/>
            <person name="Gruber A."/>
            <person name="Heijde M."/>
            <person name="Katinka M."/>
            <person name="Mock T."/>
            <person name="Valentin K."/>
            <person name="Verret F."/>
            <person name="Berges J.A."/>
            <person name="Brownlee C."/>
            <person name="Cadoret J.P."/>
            <person name="Chiovitti A."/>
            <person name="Choi C.J."/>
            <person name="Coesel S."/>
            <person name="De Martino A."/>
            <person name="Detter J.C."/>
            <person name="Durkin C."/>
            <person name="Falciatore A."/>
            <person name="Fournet J."/>
            <person name="Haruta M."/>
            <person name="Huysman M.J."/>
            <person name="Jenkins B.D."/>
            <person name="Jiroutova K."/>
            <person name="Jorgensen R.E."/>
            <person name="Joubert Y."/>
            <person name="Kaplan A."/>
            <person name="Kroger N."/>
            <person name="Kroth P.G."/>
            <person name="La Roche J."/>
            <person name="Lindquist E."/>
            <person name="Lommer M."/>
            <person name="Martin-Jezequel V."/>
            <person name="Lopez P.J."/>
            <person name="Lucas S."/>
            <person name="Mangogna M."/>
            <person name="McGinnis K."/>
            <person name="Medlin L.K."/>
            <person name="Montsant A."/>
            <person name="Oudot-Le Secq M.P."/>
            <person name="Napoli C."/>
            <person name="Obornik M."/>
            <person name="Parker M.S."/>
            <person name="Petit J.L."/>
            <person name="Porcel B.M."/>
            <person name="Poulsen N."/>
            <person name="Robison M."/>
            <person name="Rychlewski L."/>
            <person name="Rynearson T.A."/>
            <person name="Schmutz J."/>
            <person name="Shapiro H."/>
            <person name="Siaut M."/>
            <person name="Stanley M."/>
            <person name="Sussman M.R."/>
            <person name="Taylor A.R."/>
            <person name="Vardi A."/>
            <person name="von Dassow P."/>
            <person name="Vyverman W."/>
            <person name="Willis A."/>
            <person name="Wyrwicz L.S."/>
            <person name="Rokhsar D.S."/>
            <person name="Weissenbach J."/>
            <person name="Armbrust E.V."/>
            <person name="Green B.R."/>
            <person name="Van de Peer Y."/>
            <person name="Grigoriev I.V."/>
        </authorList>
    </citation>
    <scope>NUCLEOTIDE SEQUENCE [LARGE SCALE GENOMIC DNA]</scope>
    <source>
        <strain evidence="17 18">CCMP1335</strain>
    </source>
</reference>
<evidence type="ECO:0000256" key="7">
    <source>
        <dbReference type="ARBA" id="ARBA00022630"/>
    </source>
</evidence>
<dbReference type="Gene3D" id="3.50.50.60">
    <property type="entry name" value="FAD/NAD(P)-binding domain"/>
    <property type="match status" value="1"/>
</dbReference>
<evidence type="ECO:0000256" key="3">
    <source>
        <dbReference type="ARBA" id="ARBA00005073"/>
    </source>
</evidence>
<reference evidence="17 18" key="1">
    <citation type="journal article" date="2004" name="Science">
        <title>The genome of the diatom Thalassiosira pseudonana: ecology, evolution, and metabolism.</title>
        <authorList>
            <person name="Armbrust E.V."/>
            <person name="Berges J.A."/>
            <person name="Bowler C."/>
            <person name="Green B.R."/>
            <person name="Martinez D."/>
            <person name="Putnam N.H."/>
            <person name="Zhou S."/>
            <person name="Allen A.E."/>
            <person name="Apt K.E."/>
            <person name="Bechner M."/>
            <person name="Brzezinski M.A."/>
            <person name="Chaal B.K."/>
            <person name="Chiovitti A."/>
            <person name="Davis A.K."/>
            <person name="Demarest M.S."/>
            <person name="Detter J.C."/>
            <person name="Glavina T."/>
            <person name="Goodstein D."/>
            <person name="Hadi M.Z."/>
            <person name="Hellsten U."/>
            <person name="Hildebrand M."/>
            <person name="Jenkins B.D."/>
            <person name="Jurka J."/>
            <person name="Kapitonov V.V."/>
            <person name="Kroger N."/>
            <person name="Lau W.W."/>
            <person name="Lane T.W."/>
            <person name="Larimer F.W."/>
            <person name="Lippmeier J.C."/>
            <person name="Lucas S."/>
            <person name="Medina M."/>
            <person name="Montsant A."/>
            <person name="Obornik M."/>
            <person name="Parker M.S."/>
            <person name="Palenik B."/>
            <person name="Pazour G.J."/>
            <person name="Richardson P.M."/>
            <person name="Rynearson T.A."/>
            <person name="Saito M.A."/>
            <person name="Schwartz D.C."/>
            <person name="Thamatrakoln K."/>
            <person name="Valentin K."/>
            <person name="Vardi A."/>
            <person name="Wilkerson F.P."/>
            <person name="Rokhsar D.S."/>
        </authorList>
    </citation>
    <scope>NUCLEOTIDE SEQUENCE [LARGE SCALE GENOMIC DNA]</scope>
    <source>
        <strain evidence="17 18">CCMP1335</strain>
    </source>
</reference>
<evidence type="ECO:0000256" key="8">
    <source>
        <dbReference type="ARBA" id="ARBA00022640"/>
    </source>
</evidence>
<keyword evidence="9 15" id="KW-0274">FAD</keyword>
<comment type="catalytic activity">
    <reaction evidence="14 15">
        <text>protoporphyrinogen IX + 3 O2 = protoporphyrin IX + 3 H2O2</text>
        <dbReference type="Rhea" id="RHEA:25576"/>
        <dbReference type="ChEBI" id="CHEBI:15379"/>
        <dbReference type="ChEBI" id="CHEBI:16240"/>
        <dbReference type="ChEBI" id="CHEBI:57306"/>
        <dbReference type="ChEBI" id="CHEBI:57307"/>
        <dbReference type="EC" id="1.3.3.4"/>
    </reaction>
</comment>
<feature type="non-terminal residue" evidence="17">
    <location>
        <position position="502"/>
    </location>
</feature>
<evidence type="ECO:0000256" key="13">
    <source>
        <dbReference type="ARBA" id="ARBA00023244"/>
    </source>
</evidence>
<evidence type="ECO:0000256" key="6">
    <source>
        <dbReference type="ARBA" id="ARBA00022528"/>
    </source>
</evidence>
<keyword evidence="11 15" id="KW-0560">Oxidoreductase</keyword>
<dbReference type="GO" id="GO:0006782">
    <property type="term" value="P:protoporphyrinogen IX biosynthetic process"/>
    <property type="evidence" value="ECO:0007669"/>
    <property type="project" value="UniProtKB-UniRule"/>
</dbReference>
<dbReference type="EC" id="1.3.3.4" evidence="5 15"/>
<dbReference type="InterPro" id="IPR050464">
    <property type="entry name" value="Zeta_carotene_desat/Oxidored"/>
</dbReference>
<dbReference type="NCBIfam" id="TIGR00562">
    <property type="entry name" value="proto_IX_ox"/>
    <property type="match status" value="1"/>
</dbReference>
<comment type="similarity">
    <text evidence="4 15">Belongs to the protoporphyrinogen/coproporphyrinogen oxidase family. Protoporphyrinogen oxidase subfamily.</text>
</comment>
<dbReference type="PANTHER" id="PTHR42923:SF3">
    <property type="entry name" value="PROTOPORPHYRINOGEN OXIDASE"/>
    <property type="match status" value="1"/>
</dbReference>
<dbReference type="PaxDb" id="35128-Thaps264901"/>
<evidence type="ECO:0000256" key="11">
    <source>
        <dbReference type="ARBA" id="ARBA00023002"/>
    </source>
</evidence>
<keyword evidence="7 15" id="KW-0285">Flavoprotein</keyword>
<gene>
    <name evidence="17" type="primary">Ppx1</name>
    <name evidence="17" type="ORF">THAPSDRAFT_264901</name>
</gene>
<evidence type="ECO:0000256" key="9">
    <source>
        <dbReference type="ARBA" id="ARBA00022827"/>
    </source>
</evidence>